<dbReference type="SMART" id="SM00320">
    <property type="entry name" value="WD40"/>
    <property type="match status" value="4"/>
</dbReference>
<dbReference type="InterPro" id="IPR023362">
    <property type="entry name" value="PH-BEACH_dom"/>
</dbReference>
<dbReference type="SUPFAM" id="SSF50978">
    <property type="entry name" value="WD40 repeat-like"/>
    <property type="match status" value="1"/>
</dbReference>
<dbReference type="InterPro" id="IPR036372">
    <property type="entry name" value="BEACH_dom_sf"/>
</dbReference>
<dbReference type="InterPro" id="IPR050865">
    <property type="entry name" value="BEACH_Domain"/>
</dbReference>
<reference evidence="6 7" key="1">
    <citation type="journal article" date="2018" name="Sci. Rep.">
        <title>Genomic signatures of local adaptation to the degree of environmental predictability in rotifers.</title>
        <authorList>
            <person name="Franch-Gras L."/>
            <person name="Hahn C."/>
            <person name="Garcia-Roger E.M."/>
            <person name="Carmona M.J."/>
            <person name="Serra M."/>
            <person name="Gomez A."/>
        </authorList>
    </citation>
    <scope>NUCLEOTIDE SEQUENCE [LARGE SCALE GENOMIC DNA]</scope>
    <source>
        <strain evidence="6">HYR1</strain>
    </source>
</reference>
<dbReference type="OrthoDB" id="26681at2759"/>
<dbReference type="FunFam" id="1.10.1540.10:FF:000001">
    <property type="entry name" value="neurobeachin isoform X1"/>
    <property type="match status" value="1"/>
</dbReference>
<dbReference type="Gene3D" id="2.130.10.10">
    <property type="entry name" value="YVTN repeat-like/Quinoprotein amine dehydrogenase"/>
    <property type="match status" value="1"/>
</dbReference>
<dbReference type="EMBL" id="REGN01005252">
    <property type="protein sequence ID" value="RNA14126.1"/>
    <property type="molecule type" value="Genomic_DNA"/>
</dbReference>
<evidence type="ECO:0000313" key="6">
    <source>
        <dbReference type="EMBL" id="RNA14126.1"/>
    </source>
</evidence>
<dbReference type="InterPro" id="IPR000409">
    <property type="entry name" value="BEACH_dom"/>
</dbReference>
<dbReference type="SMART" id="SM01026">
    <property type="entry name" value="Beach"/>
    <property type="match status" value="1"/>
</dbReference>
<dbReference type="Pfam" id="PF02138">
    <property type="entry name" value="Beach"/>
    <property type="match status" value="1"/>
</dbReference>
<dbReference type="PROSITE" id="PS51783">
    <property type="entry name" value="PH_BEACH"/>
    <property type="match status" value="1"/>
</dbReference>
<dbReference type="PANTHER" id="PTHR13743">
    <property type="entry name" value="BEIGE/BEACH-RELATED"/>
    <property type="match status" value="1"/>
</dbReference>
<dbReference type="Proteomes" id="UP000276133">
    <property type="component" value="Unassembled WGS sequence"/>
</dbReference>
<feature type="repeat" description="WD" evidence="3">
    <location>
        <begin position="806"/>
        <end position="850"/>
    </location>
</feature>
<keyword evidence="1 3" id="KW-0853">WD repeat</keyword>
<dbReference type="InterPro" id="IPR001680">
    <property type="entry name" value="WD40_rpt"/>
</dbReference>
<feature type="domain" description="BEACH-type PH" evidence="5">
    <location>
        <begin position="245"/>
        <end position="360"/>
    </location>
</feature>
<evidence type="ECO:0000256" key="1">
    <source>
        <dbReference type="ARBA" id="ARBA00022574"/>
    </source>
</evidence>
<dbReference type="Gene3D" id="2.30.29.30">
    <property type="entry name" value="Pleckstrin-homology domain (PH domain)/Phosphotyrosine-binding domain (PTB)"/>
    <property type="match status" value="1"/>
</dbReference>
<proteinExistence type="predicted"/>
<dbReference type="InterPro" id="IPR011993">
    <property type="entry name" value="PH-like_dom_sf"/>
</dbReference>
<gene>
    <name evidence="6" type="ORF">BpHYR1_010072</name>
</gene>
<keyword evidence="2" id="KW-0677">Repeat</keyword>
<name>A0A3M7QRV2_BRAPC</name>
<dbReference type="Pfam" id="PF25400">
    <property type="entry name" value="PH_FAN"/>
    <property type="match status" value="1"/>
</dbReference>
<dbReference type="PROSITE" id="PS50082">
    <property type="entry name" value="WD_REPEATS_2"/>
    <property type="match status" value="1"/>
</dbReference>
<dbReference type="CDD" id="cd06071">
    <property type="entry name" value="Beach"/>
    <property type="match status" value="1"/>
</dbReference>
<dbReference type="Gene3D" id="1.10.1540.10">
    <property type="entry name" value="BEACH domain"/>
    <property type="match status" value="1"/>
</dbReference>
<comment type="caution">
    <text evidence="6">The sequence shown here is derived from an EMBL/GenBank/DDBJ whole genome shotgun (WGS) entry which is preliminary data.</text>
</comment>
<evidence type="ECO:0000313" key="7">
    <source>
        <dbReference type="Proteomes" id="UP000276133"/>
    </source>
</evidence>
<dbReference type="PANTHER" id="PTHR13743:SF123">
    <property type="entry name" value="PROTEIN FAN"/>
    <property type="match status" value="1"/>
</dbReference>
<accession>A0A3M7QRV2</accession>
<dbReference type="SUPFAM" id="SSF50729">
    <property type="entry name" value="PH domain-like"/>
    <property type="match status" value="1"/>
</dbReference>
<evidence type="ECO:0000256" key="3">
    <source>
        <dbReference type="PROSITE-ProRule" id="PRU00221"/>
    </source>
</evidence>
<dbReference type="InterPro" id="IPR036322">
    <property type="entry name" value="WD40_repeat_dom_sf"/>
</dbReference>
<protein>
    <submittedName>
        <fullName evidence="6">FAN-like</fullName>
    </submittedName>
</protein>
<feature type="non-terminal residue" evidence="6">
    <location>
        <position position="1"/>
    </location>
</feature>
<feature type="domain" description="BEACH" evidence="4">
    <location>
        <begin position="367"/>
        <end position="659"/>
    </location>
</feature>
<dbReference type="AlphaFoldDB" id="A0A3M7QRV2"/>
<evidence type="ECO:0000259" key="5">
    <source>
        <dbReference type="PROSITE" id="PS51783"/>
    </source>
</evidence>
<dbReference type="SUPFAM" id="SSF81837">
    <property type="entry name" value="BEACH domain"/>
    <property type="match status" value="1"/>
</dbReference>
<organism evidence="6 7">
    <name type="scientific">Brachionus plicatilis</name>
    <name type="common">Marine rotifer</name>
    <name type="synonym">Brachionus muelleri</name>
    <dbReference type="NCBI Taxonomy" id="10195"/>
    <lineage>
        <taxon>Eukaryota</taxon>
        <taxon>Metazoa</taxon>
        <taxon>Spiralia</taxon>
        <taxon>Gnathifera</taxon>
        <taxon>Rotifera</taxon>
        <taxon>Eurotatoria</taxon>
        <taxon>Monogononta</taxon>
        <taxon>Pseudotrocha</taxon>
        <taxon>Ploima</taxon>
        <taxon>Brachionidae</taxon>
        <taxon>Brachionus</taxon>
    </lineage>
</organism>
<evidence type="ECO:0000259" key="4">
    <source>
        <dbReference type="PROSITE" id="PS50197"/>
    </source>
</evidence>
<evidence type="ECO:0000256" key="2">
    <source>
        <dbReference type="ARBA" id="ARBA00022737"/>
    </source>
</evidence>
<dbReference type="InterPro" id="IPR057496">
    <property type="entry name" value="FAN-like_PH"/>
</dbReference>
<dbReference type="STRING" id="10195.A0A3M7QRV2"/>
<sequence>TSLTLGKFFLITEVAAFVASYALWKRMNDSQEFRLFMRKNYPSILEASSINKSLTSRFSLILLEPGEIYFEDFLVYYHETDSPFDCGRPKSLIKGNLKICSKSFVFDPLDFNYPLIKFSYKFIQKIHTFHDQNAHNESSLDVKNSLKDDDILRKKCFAVDVKQTFSCKANNKIEPYSINKRKNDHDLHYFEFIFTNCAESLDLLLQLHRASTLDYEQEEIMIQLILKSCLNRNQFKFDLHQLEDVIKEQIQFEYDVNRINPLVANPGKLALSNMCIYFKPFNNLYDSEKTSETNITKIKLMQIKYVIKRRYHLRKIGLEIQYLNSDADYLSTSYANKSLPHLYLTFENEKFRDSFYDQLTKNYPDKLINFEKFNNENMLQKWRYGLISNYEYLMYLNNTSDRSFNDLTQYPVFPWVLSDYTSQVLDLDDPSSYRDLSRPIGALNTERLDRLKQRFDEFRQEDGTPPFLYGSHYSTPAFVLFYLVREQPEWQLCLQNGKFDHPNRLFHSIADTWRNCLTIDSDVKELIPEFYDTDSLPHFLNNHLDLDLGVRQNGERVNDVILPQWAHNNAKEFIQKMRDALESPHVSSSLHHWIDLIWGFKQQGDEAVKANNLFYYLCYEGAVDLDQITNYSERKSLELQIQEFGQIPTQLFKQAHLPKSKMLLNESEILQIKARKGESNSGQQKVVNKANSPSELSQLNFELMDLRYSSKIHKSQVNELIFIEQMDKLPLVCSVSNDNWIKIFSLEDRSIFRSHNETNFSMSSVDIIQIVDQDASYMSCLLFFSCWNNSFYVYDMNYNRCIYCLEDAHDDAISKIRLIQTSCSQFFLLTSSWDSTIKIWQLNENFMSNVKINFVTELSHDSSILTFDISEHFLGTICFDGTLFLYRLNLSSQSSLKKSHSNFLTKIKLNSEIEKNTFYSLANVIHSDLSVYGKIVDCKLLNSKIDSIDSVAFCTSLGFIKIFKIDSNTELFSFKLSDQEVKLNKLLYLHNFIIACDATGSLHFLDLQSEMKEENESKKIREKSLDSFFPIKSLKISEHSLEAIQIFKQEIICVGDSDGNLNVLSLQNI</sequence>
<keyword evidence="7" id="KW-1185">Reference proteome</keyword>
<dbReference type="InterPro" id="IPR015943">
    <property type="entry name" value="WD40/YVTN_repeat-like_dom_sf"/>
</dbReference>
<dbReference type="PROSITE" id="PS50197">
    <property type="entry name" value="BEACH"/>
    <property type="match status" value="1"/>
</dbReference>